<dbReference type="RefSeq" id="XP_062632829.1">
    <property type="nucleotide sequence ID" value="XM_062778638.1"/>
</dbReference>
<organism evidence="2 3">
    <name type="scientific">Dichotomopilus funicola</name>
    <dbReference type="NCBI Taxonomy" id="1934379"/>
    <lineage>
        <taxon>Eukaryota</taxon>
        <taxon>Fungi</taxon>
        <taxon>Dikarya</taxon>
        <taxon>Ascomycota</taxon>
        <taxon>Pezizomycotina</taxon>
        <taxon>Sordariomycetes</taxon>
        <taxon>Sordariomycetidae</taxon>
        <taxon>Sordariales</taxon>
        <taxon>Chaetomiaceae</taxon>
        <taxon>Dichotomopilus</taxon>
    </lineage>
</organism>
<dbReference type="EMBL" id="MU853662">
    <property type="protein sequence ID" value="KAK4139458.1"/>
    <property type="molecule type" value="Genomic_DNA"/>
</dbReference>
<proteinExistence type="predicted"/>
<evidence type="ECO:0000313" key="3">
    <source>
        <dbReference type="Proteomes" id="UP001302676"/>
    </source>
</evidence>
<protein>
    <submittedName>
        <fullName evidence="2">Uncharacterized protein</fullName>
    </submittedName>
</protein>
<feature type="compositionally biased region" description="Basic residues" evidence="1">
    <location>
        <begin position="69"/>
        <end position="86"/>
    </location>
</feature>
<accession>A0AAN6UUI4</accession>
<evidence type="ECO:0000256" key="1">
    <source>
        <dbReference type="SAM" id="MobiDB-lite"/>
    </source>
</evidence>
<sequence length="86" mass="9476">MSDIRRQSSIAARVQALTLHGLGVKTPEIFRVTGIKRESFKALLRRAKDRGYTPGGPIKDGHVADGHRSGRPKVANKRLASRGFRV</sequence>
<keyword evidence="3" id="KW-1185">Reference proteome</keyword>
<dbReference type="AlphaFoldDB" id="A0AAN6UUI4"/>
<dbReference type="GeneID" id="87815251"/>
<evidence type="ECO:0000313" key="2">
    <source>
        <dbReference type="EMBL" id="KAK4139458.1"/>
    </source>
</evidence>
<name>A0AAN6UUI4_9PEZI</name>
<feature type="compositionally biased region" description="Basic and acidic residues" evidence="1">
    <location>
        <begin position="59"/>
        <end position="68"/>
    </location>
</feature>
<reference evidence="2" key="1">
    <citation type="journal article" date="2023" name="Mol. Phylogenet. Evol.">
        <title>Genome-scale phylogeny and comparative genomics of the fungal order Sordariales.</title>
        <authorList>
            <person name="Hensen N."/>
            <person name="Bonometti L."/>
            <person name="Westerberg I."/>
            <person name="Brannstrom I.O."/>
            <person name="Guillou S."/>
            <person name="Cros-Aarteil S."/>
            <person name="Calhoun S."/>
            <person name="Haridas S."/>
            <person name="Kuo A."/>
            <person name="Mondo S."/>
            <person name="Pangilinan J."/>
            <person name="Riley R."/>
            <person name="LaButti K."/>
            <person name="Andreopoulos B."/>
            <person name="Lipzen A."/>
            <person name="Chen C."/>
            <person name="Yan M."/>
            <person name="Daum C."/>
            <person name="Ng V."/>
            <person name="Clum A."/>
            <person name="Steindorff A."/>
            <person name="Ohm R.A."/>
            <person name="Martin F."/>
            <person name="Silar P."/>
            <person name="Natvig D.O."/>
            <person name="Lalanne C."/>
            <person name="Gautier V."/>
            <person name="Ament-Velasquez S.L."/>
            <person name="Kruys A."/>
            <person name="Hutchinson M.I."/>
            <person name="Powell A.J."/>
            <person name="Barry K."/>
            <person name="Miller A.N."/>
            <person name="Grigoriev I.V."/>
            <person name="Debuchy R."/>
            <person name="Gladieux P."/>
            <person name="Hiltunen Thoren M."/>
            <person name="Johannesson H."/>
        </authorList>
    </citation>
    <scope>NUCLEOTIDE SEQUENCE</scope>
    <source>
        <strain evidence="2">CBS 141.50</strain>
    </source>
</reference>
<comment type="caution">
    <text evidence="2">The sequence shown here is derived from an EMBL/GenBank/DDBJ whole genome shotgun (WGS) entry which is preliminary data.</text>
</comment>
<gene>
    <name evidence="2" type="ORF">C8A04DRAFT_15842</name>
</gene>
<reference evidence="2" key="2">
    <citation type="submission" date="2023-05" db="EMBL/GenBank/DDBJ databases">
        <authorList>
            <consortium name="Lawrence Berkeley National Laboratory"/>
            <person name="Steindorff A."/>
            <person name="Hensen N."/>
            <person name="Bonometti L."/>
            <person name="Westerberg I."/>
            <person name="Brannstrom I.O."/>
            <person name="Guillou S."/>
            <person name="Cros-Aarteil S."/>
            <person name="Calhoun S."/>
            <person name="Haridas S."/>
            <person name="Kuo A."/>
            <person name="Mondo S."/>
            <person name="Pangilinan J."/>
            <person name="Riley R."/>
            <person name="Labutti K."/>
            <person name="Andreopoulos B."/>
            <person name="Lipzen A."/>
            <person name="Chen C."/>
            <person name="Yanf M."/>
            <person name="Daum C."/>
            <person name="Ng V."/>
            <person name="Clum A."/>
            <person name="Ohm R."/>
            <person name="Martin F."/>
            <person name="Silar P."/>
            <person name="Natvig D."/>
            <person name="Lalanne C."/>
            <person name="Gautier V."/>
            <person name="Ament-Velasquez S.L."/>
            <person name="Kruys A."/>
            <person name="Hutchinson M.I."/>
            <person name="Powell A.J."/>
            <person name="Barry K."/>
            <person name="Miller A.N."/>
            <person name="Grigoriev I.V."/>
            <person name="Debuchy R."/>
            <person name="Gladieux P."/>
            <person name="Thoren M.H."/>
            <person name="Johannesson H."/>
        </authorList>
    </citation>
    <scope>NUCLEOTIDE SEQUENCE</scope>
    <source>
        <strain evidence="2">CBS 141.50</strain>
    </source>
</reference>
<feature type="region of interest" description="Disordered" evidence="1">
    <location>
        <begin position="51"/>
        <end position="86"/>
    </location>
</feature>
<dbReference type="Proteomes" id="UP001302676">
    <property type="component" value="Unassembled WGS sequence"/>
</dbReference>